<organism evidence="8 9">
    <name type="scientific">Pseudomonas psychrophila</name>
    <dbReference type="NCBI Taxonomy" id="122355"/>
    <lineage>
        <taxon>Bacteria</taxon>
        <taxon>Pseudomonadati</taxon>
        <taxon>Pseudomonadota</taxon>
        <taxon>Gammaproteobacteria</taxon>
        <taxon>Pseudomonadales</taxon>
        <taxon>Pseudomonadaceae</taxon>
        <taxon>Pseudomonas</taxon>
    </lineage>
</organism>
<dbReference type="GO" id="GO:0006310">
    <property type="term" value="P:DNA recombination"/>
    <property type="evidence" value="ECO:0007669"/>
    <property type="project" value="UniProtKB-KW"/>
</dbReference>
<dbReference type="AlphaFoldDB" id="A0A8I1FSJ6"/>
<keyword evidence="3 5" id="KW-0238">DNA-binding</keyword>
<evidence type="ECO:0000259" key="6">
    <source>
        <dbReference type="PROSITE" id="PS51898"/>
    </source>
</evidence>
<evidence type="ECO:0000313" key="9">
    <source>
        <dbReference type="Proteomes" id="UP000658390"/>
    </source>
</evidence>
<gene>
    <name evidence="8" type="ORF">JFT45_26585</name>
</gene>
<reference evidence="8" key="1">
    <citation type="submission" date="2020-12" db="EMBL/GenBank/DDBJ databases">
        <title>Antibiotic resistance and phylogeny of Pseudomonas spp. isolated over three decades from chicken meat in the Norwegian food chain.</title>
        <authorList>
            <person name="Moen B."/>
        </authorList>
    </citation>
    <scope>NUCLEOTIDE SEQUENCE</scope>
    <source>
        <strain evidence="8">MF6762</strain>
    </source>
</reference>
<dbReference type="InterPro" id="IPR004107">
    <property type="entry name" value="Integrase_SAM-like_N"/>
</dbReference>
<dbReference type="PANTHER" id="PTHR30349:SF41">
    <property type="entry name" value="INTEGRASE_RECOMBINASE PROTEIN MJ0367-RELATED"/>
    <property type="match status" value="1"/>
</dbReference>
<dbReference type="RefSeq" id="WP_076963409.1">
    <property type="nucleotide sequence ID" value="NZ_JAEKCZ010000048.1"/>
</dbReference>
<feature type="domain" description="Tyr recombinase" evidence="6">
    <location>
        <begin position="174"/>
        <end position="369"/>
    </location>
</feature>
<dbReference type="PROSITE" id="PS51900">
    <property type="entry name" value="CB"/>
    <property type="match status" value="1"/>
</dbReference>
<name>A0A8I1FSJ6_9PSED</name>
<protein>
    <submittedName>
        <fullName evidence="8">Tyrosine-type recombinase/integrase</fullName>
    </submittedName>
</protein>
<evidence type="ECO:0000256" key="5">
    <source>
        <dbReference type="PROSITE-ProRule" id="PRU01248"/>
    </source>
</evidence>
<comment type="caution">
    <text evidence="8">The sequence shown here is derived from an EMBL/GenBank/DDBJ whole genome shotgun (WGS) entry which is preliminary data.</text>
</comment>
<dbReference type="SUPFAM" id="SSF56349">
    <property type="entry name" value="DNA breaking-rejoining enzymes"/>
    <property type="match status" value="1"/>
</dbReference>
<proteinExistence type="inferred from homology"/>
<evidence type="ECO:0000256" key="3">
    <source>
        <dbReference type="ARBA" id="ARBA00023125"/>
    </source>
</evidence>
<dbReference type="Pfam" id="PF02899">
    <property type="entry name" value="Phage_int_SAM_1"/>
    <property type="match status" value="1"/>
</dbReference>
<keyword evidence="4" id="KW-0233">DNA recombination</keyword>
<dbReference type="PANTHER" id="PTHR30349">
    <property type="entry name" value="PHAGE INTEGRASE-RELATED"/>
    <property type="match status" value="1"/>
</dbReference>
<dbReference type="InterPro" id="IPR013762">
    <property type="entry name" value="Integrase-like_cat_sf"/>
</dbReference>
<dbReference type="InterPro" id="IPR011010">
    <property type="entry name" value="DNA_brk_join_enz"/>
</dbReference>
<dbReference type="Pfam" id="PF00589">
    <property type="entry name" value="Phage_integrase"/>
    <property type="match status" value="1"/>
</dbReference>
<dbReference type="InterPro" id="IPR010998">
    <property type="entry name" value="Integrase_recombinase_N"/>
</dbReference>
<dbReference type="GeneID" id="70102851"/>
<dbReference type="Proteomes" id="UP000658390">
    <property type="component" value="Unassembled WGS sequence"/>
</dbReference>
<evidence type="ECO:0000256" key="4">
    <source>
        <dbReference type="ARBA" id="ARBA00023172"/>
    </source>
</evidence>
<dbReference type="Gene3D" id="1.10.150.130">
    <property type="match status" value="1"/>
</dbReference>
<evidence type="ECO:0000259" key="7">
    <source>
        <dbReference type="PROSITE" id="PS51900"/>
    </source>
</evidence>
<accession>A0A8I1FSJ6</accession>
<evidence type="ECO:0000256" key="1">
    <source>
        <dbReference type="ARBA" id="ARBA00008857"/>
    </source>
</evidence>
<feature type="domain" description="Core-binding (CB)" evidence="7">
    <location>
        <begin position="60"/>
        <end position="141"/>
    </location>
</feature>
<dbReference type="EMBL" id="JAEKCZ010000048">
    <property type="protein sequence ID" value="MBJ2260061.1"/>
    <property type="molecule type" value="Genomic_DNA"/>
</dbReference>
<dbReference type="InterPro" id="IPR044068">
    <property type="entry name" value="CB"/>
</dbReference>
<dbReference type="Gene3D" id="1.10.443.10">
    <property type="entry name" value="Intergrase catalytic core"/>
    <property type="match status" value="1"/>
</dbReference>
<dbReference type="CDD" id="cd00397">
    <property type="entry name" value="DNA_BRE_C"/>
    <property type="match status" value="1"/>
</dbReference>
<evidence type="ECO:0000256" key="2">
    <source>
        <dbReference type="ARBA" id="ARBA00022908"/>
    </source>
</evidence>
<dbReference type="PROSITE" id="PS51898">
    <property type="entry name" value="TYR_RECOMBINASE"/>
    <property type="match status" value="1"/>
</dbReference>
<evidence type="ECO:0000313" key="8">
    <source>
        <dbReference type="EMBL" id="MBJ2260061.1"/>
    </source>
</evidence>
<dbReference type="InterPro" id="IPR050090">
    <property type="entry name" value="Tyrosine_recombinase_XerCD"/>
</dbReference>
<dbReference type="InterPro" id="IPR002104">
    <property type="entry name" value="Integrase_catalytic"/>
</dbReference>
<keyword evidence="2" id="KW-0229">DNA integration</keyword>
<sequence length="383" mass="43637">MLLLWPSKKAFSSVQDTVRAAGLDALITEKEKRSVSNYPIPLIFDEVRGEVVREMHEFLYEKSFFSEYYKSDKTVKTYAECILSWLKYTALSKVDWPYADARDIALYRNSMKSKDDGRTPLSAATINLRLAVVYEFYKFYWAKKIREGSADQSVYAYKLNQMRVRKVRVKSTKKRPRALTQDSSLRLMQHLRGVHRVIFAWTLTTGLRVGSVLSIKSSQIELLNLRSSDGFIEVLAKGGKIQKAYVARALLTETNMYADVVRTLNQMKSSPWLVDETLFFINEKGAPVTRSCYYAAYKRACKQLSINSHPHQARTTFATFMERQLFKAAQNLGIDHVKIVQGLLGHSSSDTTQSYLERISGSHVEVLGILEKYAAVLGGANEE</sequence>
<comment type="similarity">
    <text evidence="1">Belongs to the 'phage' integrase family.</text>
</comment>
<dbReference type="GO" id="GO:0015074">
    <property type="term" value="P:DNA integration"/>
    <property type="evidence" value="ECO:0007669"/>
    <property type="project" value="UniProtKB-KW"/>
</dbReference>
<dbReference type="GO" id="GO:0003677">
    <property type="term" value="F:DNA binding"/>
    <property type="evidence" value="ECO:0007669"/>
    <property type="project" value="UniProtKB-UniRule"/>
</dbReference>